<dbReference type="AlphaFoldDB" id="A0A2S0US58"/>
<dbReference type="Proteomes" id="UP000244496">
    <property type="component" value="Plasmid unnamed1"/>
</dbReference>
<dbReference type="EMBL" id="CP028919">
    <property type="protein sequence ID" value="AWB50612.1"/>
    <property type="molecule type" value="Genomic_DNA"/>
</dbReference>
<proteinExistence type="predicted"/>
<accession>A0A2S0US58</accession>
<name>A0A2S0US58_9RHOB</name>
<organism evidence="1 2">
    <name type="scientific">Paragemmobacter aquarius</name>
    <dbReference type="NCBI Taxonomy" id="2169400"/>
    <lineage>
        <taxon>Bacteria</taxon>
        <taxon>Pseudomonadati</taxon>
        <taxon>Pseudomonadota</taxon>
        <taxon>Alphaproteobacteria</taxon>
        <taxon>Rhodobacterales</taxon>
        <taxon>Paracoccaceae</taxon>
        <taxon>Paragemmobacter</taxon>
    </lineage>
</organism>
<gene>
    <name evidence="1" type="ORF">HYN69_18600</name>
</gene>
<protein>
    <submittedName>
        <fullName evidence="1">Uncharacterized protein</fullName>
    </submittedName>
</protein>
<evidence type="ECO:0000313" key="2">
    <source>
        <dbReference type="Proteomes" id="UP000244496"/>
    </source>
</evidence>
<dbReference type="KEGG" id="geh:HYN69_18600"/>
<sequence>MQRPTTGPLWPPTDDSVENSLRRAYLRTPPLPSADQGIPDRFHALLDNLNDALQRTDLRPDLRPDLRQTA</sequence>
<evidence type="ECO:0000313" key="1">
    <source>
        <dbReference type="EMBL" id="AWB50612.1"/>
    </source>
</evidence>
<reference evidence="1 2" key="1">
    <citation type="submission" date="2018-04" db="EMBL/GenBank/DDBJ databases">
        <title>Genome sequencing of Gemmobacter.</title>
        <authorList>
            <person name="Yi H."/>
            <person name="Baek M.-G."/>
        </authorList>
    </citation>
    <scope>NUCLEOTIDE SEQUENCE [LARGE SCALE GENOMIC DNA]</scope>
    <source>
        <strain evidence="1 2">HYN0069</strain>
        <plasmid evidence="2">Plasmid unnamed1</plasmid>
    </source>
</reference>
<keyword evidence="2" id="KW-1185">Reference proteome</keyword>
<keyword evidence="1" id="KW-0614">Plasmid</keyword>
<dbReference type="RefSeq" id="WP_108437417.1">
    <property type="nucleotide sequence ID" value="NZ_CP028919.1"/>
</dbReference>
<geneLocation type="plasmid" evidence="1">
    <name>unnamed1</name>
</geneLocation>